<dbReference type="InterPro" id="IPR041588">
    <property type="entry name" value="Integrase_H2C2"/>
</dbReference>
<dbReference type="PANTHER" id="PTHR37984:SF15">
    <property type="entry name" value="INTEGRASE CATALYTIC DOMAIN-CONTAINING PROTEIN"/>
    <property type="match status" value="1"/>
</dbReference>
<dbReference type="PANTHER" id="PTHR37984">
    <property type="entry name" value="PROTEIN CBG26694"/>
    <property type="match status" value="1"/>
</dbReference>
<dbReference type="InterPro" id="IPR050951">
    <property type="entry name" value="Retrovirus_Pol_polyprotein"/>
</dbReference>
<evidence type="ECO:0000313" key="3">
    <source>
        <dbReference type="EMBL" id="NIE47595.1"/>
    </source>
</evidence>
<feature type="domain" description="Integrase catalytic" evidence="2">
    <location>
        <begin position="101"/>
        <end position="266"/>
    </location>
</feature>
<dbReference type="EC" id="2.7.7.49" evidence="1"/>
<dbReference type="PROSITE" id="PS50994">
    <property type="entry name" value="INTEGRASE"/>
    <property type="match status" value="1"/>
</dbReference>
<evidence type="ECO:0000259" key="2">
    <source>
        <dbReference type="PROSITE" id="PS50994"/>
    </source>
</evidence>
<dbReference type="Pfam" id="PF17921">
    <property type="entry name" value="Integrase_H2C2"/>
    <property type="match status" value="1"/>
</dbReference>
<dbReference type="GO" id="GO:0015074">
    <property type="term" value="P:DNA integration"/>
    <property type="evidence" value="ECO:0007669"/>
    <property type="project" value="InterPro"/>
</dbReference>
<dbReference type="GO" id="GO:0003964">
    <property type="term" value="F:RNA-directed DNA polymerase activity"/>
    <property type="evidence" value="ECO:0007669"/>
    <property type="project" value="UniProtKB-EC"/>
</dbReference>
<dbReference type="SUPFAM" id="SSF53098">
    <property type="entry name" value="Ribonuclease H-like"/>
    <property type="match status" value="1"/>
</dbReference>
<dbReference type="Gene3D" id="3.30.420.10">
    <property type="entry name" value="Ribonuclease H-like superfamily/Ribonuclease H"/>
    <property type="match status" value="1"/>
</dbReference>
<dbReference type="VEuPathDB" id="VectorBase:LOC119186083"/>
<dbReference type="Gene3D" id="1.10.340.70">
    <property type="match status" value="1"/>
</dbReference>
<dbReference type="AlphaFoldDB" id="A0A6G5A9B7"/>
<dbReference type="InterPro" id="IPR001584">
    <property type="entry name" value="Integrase_cat-core"/>
</dbReference>
<dbReference type="OrthoDB" id="6514143at2759"/>
<evidence type="ECO:0000256" key="1">
    <source>
        <dbReference type="ARBA" id="ARBA00012493"/>
    </source>
</evidence>
<proteinExistence type="predicted"/>
<dbReference type="InterPro" id="IPR012337">
    <property type="entry name" value="RNaseH-like_sf"/>
</dbReference>
<name>A0A6G5A9B7_RHIMP</name>
<dbReference type="EMBL" id="GIKN01005322">
    <property type="protein sequence ID" value="NIE47595.1"/>
    <property type="molecule type" value="Transcribed_RNA"/>
</dbReference>
<accession>A0A6G5A9B7</accession>
<organism evidence="3">
    <name type="scientific">Rhipicephalus microplus</name>
    <name type="common">Cattle tick</name>
    <name type="synonym">Boophilus microplus</name>
    <dbReference type="NCBI Taxonomy" id="6941"/>
    <lineage>
        <taxon>Eukaryota</taxon>
        <taxon>Metazoa</taxon>
        <taxon>Ecdysozoa</taxon>
        <taxon>Arthropoda</taxon>
        <taxon>Chelicerata</taxon>
        <taxon>Arachnida</taxon>
        <taxon>Acari</taxon>
        <taxon>Parasitiformes</taxon>
        <taxon>Ixodida</taxon>
        <taxon>Ixodoidea</taxon>
        <taxon>Ixodidae</taxon>
        <taxon>Rhipicephalinae</taxon>
        <taxon>Rhipicephalus</taxon>
        <taxon>Boophilus</taxon>
    </lineage>
</organism>
<dbReference type="InterPro" id="IPR036397">
    <property type="entry name" value="RNaseH_sf"/>
</dbReference>
<protein>
    <recommendedName>
        <fullName evidence="1">RNA-directed DNA polymerase</fullName>
        <ecNumber evidence="1">2.7.7.49</ecNumber>
    </recommendedName>
</protein>
<reference evidence="3" key="1">
    <citation type="submission" date="2020-03" db="EMBL/GenBank/DDBJ databases">
        <title>A transcriptome and proteome of the tick Rhipicephalus microplus shaped by the genetic composition of its hosts and developmental stage.</title>
        <authorList>
            <person name="Garcia G.R."/>
            <person name="Ribeiro J.M.C."/>
            <person name="Maruyama S.R."/>
            <person name="Gardinasse L.G."/>
            <person name="Nelson K."/>
            <person name="Ferreira B.R."/>
            <person name="Andrade T.G."/>
            <person name="Santos I.K.F.M."/>
        </authorList>
    </citation>
    <scope>NUCLEOTIDE SEQUENCE</scope>
    <source>
        <strain evidence="3">NSGR</strain>
        <tissue evidence="3">Salivary glands</tissue>
    </source>
</reference>
<dbReference type="FunFam" id="1.10.340.70:FF:000001">
    <property type="entry name" value="Retrovirus-related Pol polyprotein from transposon gypsy-like Protein"/>
    <property type="match status" value="1"/>
</dbReference>
<sequence length="266" mass="30467">MTSRSLSHQARHCAVCEGLLYHRNYVTDGRRWLLVIPRHLRSDICAAFNDDPQCGHAGVFKTYSRLRLRYYWRDMYRHVRQYVRSCATCQRRKMPSHSTTGPLQPLTCPAKQFDRVRIDIYGPLPNTPRGNRWVIVAVDHLTRYAKTSALPATTAKDVASFLLHHLILRHSAPCELLSDRGRVFLSNTVDELLKACRTIHRKSSAYHPQTNGMTERFNRTLGDMLAMYASDDHTNGTKCSLLSRTRTTLRHKQAPASLLSSSSMDK</sequence>
<dbReference type="GO" id="GO:0003676">
    <property type="term" value="F:nucleic acid binding"/>
    <property type="evidence" value="ECO:0007669"/>
    <property type="project" value="InterPro"/>
</dbReference>